<keyword evidence="8" id="KW-1040">Host Golgi apparatus</keyword>
<evidence type="ECO:0000256" key="11">
    <source>
        <dbReference type="ARBA" id="ARBA00022989"/>
    </source>
</evidence>
<protein>
    <recommendedName>
        <fullName evidence="4">Envelopment polyprotein</fullName>
    </recommendedName>
    <alternativeName>
        <fullName evidence="16">M polyprotein</fullName>
    </alternativeName>
</protein>
<evidence type="ECO:0000256" key="16">
    <source>
        <dbReference type="ARBA" id="ARBA00031199"/>
    </source>
</evidence>
<evidence type="ECO:0000256" key="2">
    <source>
        <dbReference type="ARBA" id="ARBA00004217"/>
    </source>
</evidence>
<feature type="transmembrane region" description="Helical" evidence="18">
    <location>
        <begin position="350"/>
        <end position="371"/>
    </location>
</feature>
<keyword evidence="11 18" id="KW-1133">Transmembrane helix</keyword>
<keyword evidence="7" id="KW-1161">Viral attachment to host cell</keyword>
<evidence type="ECO:0000256" key="12">
    <source>
        <dbReference type="ARBA" id="ARBA00023136"/>
    </source>
</evidence>
<dbReference type="Pfam" id="PF03563">
    <property type="entry name" value="Bunya_G2"/>
    <property type="match status" value="1"/>
</dbReference>
<evidence type="ECO:0000256" key="8">
    <source>
        <dbReference type="ARBA" id="ARBA00022812"/>
    </source>
</evidence>
<feature type="transmembrane region" description="Helical" evidence="18">
    <location>
        <begin position="461"/>
        <end position="479"/>
    </location>
</feature>
<feature type="transmembrane region" description="Helical" evidence="18">
    <location>
        <begin position="324"/>
        <end position="343"/>
    </location>
</feature>
<dbReference type="GO" id="GO:0044003">
    <property type="term" value="P:symbiont-mediated perturbation of host process"/>
    <property type="evidence" value="ECO:0007669"/>
    <property type="project" value="InterPro"/>
</dbReference>
<evidence type="ECO:0000259" key="19">
    <source>
        <dbReference type="Pfam" id="PF03557"/>
    </source>
</evidence>
<keyword evidence="13" id="KW-0325">Glycoprotein</keyword>
<dbReference type="InterPro" id="IPR005167">
    <property type="entry name" value="Bunya_G1"/>
</dbReference>
<dbReference type="Pfam" id="PF03557">
    <property type="entry name" value="Bunya_G1"/>
    <property type="match status" value="1"/>
</dbReference>
<evidence type="ECO:0000256" key="17">
    <source>
        <dbReference type="SAM" id="MobiDB-lite"/>
    </source>
</evidence>
<evidence type="ECO:0000256" key="13">
    <source>
        <dbReference type="ARBA" id="ARBA00023180"/>
    </source>
</evidence>
<keyword evidence="6 18" id="KW-0812">Transmembrane</keyword>
<dbReference type="InterPro" id="IPR005168">
    <property type="entry name" value="Bunya_G2"/>
</dbReference>
<evidence type="ECO:0000256" key="5">
    <source>
        <dbReference type="ARBA" id="ARBA00022581"/>
    </source>
</evidence>
<organism evidence="21">
    <name type="scientific">Soybean vein necrosis virus</name>
    <dbReference type="NCBI Taxonomy" id="980895"/>
    <lineage>
        <taxon>Viruses</taxon>
        <taxon>Riboviria</taxon>
        <taxon>Orthornavirae</taxon>
        <taxon>Negarnaviricota</taxon>
        <taxon>Polyploviricotina</taxon>
        <taxon>Bunyaviricetes</taxon>
        <taxon>Elliovirales</taxon>
        <taxon>Tospoviridae</taxon>
        <taxon>Orthotospovirus</taxon>
        <taxon>Orthotospovirus glycininecrovenae</taxon>
    </lineage>
</organism>
<evidence type="ECO:0000256" key="1">
    <source>
        <dbReference type="ARBA" id="ARBA00004182"/>
    </source>
</evidence>
<name>A0A0Y0S349_9VIRU</name>
<dbReference type="GO" id="GO:0055036">
    <property type="term" value="C:virion membrane"/>
    <property type="evidence" value="ECO:0007669"/>
    <property type="project" value="UniProtKB-SubCell"/>
</dbReference>
<keyword evidence="15" id="KW-1160">Virus entry into host cell</keyword>
<feature type="compositionally biased region" description="Basic and acidic residues" evidence="17">
    <location>
        <begin position="1154"/>
        <end position="1163"/>
    </location>
</feature>
<feature type="region of interest" description="Disordered" evidence="17">
    <location>
        <begin position="94"/>
        <end position="114"/>
    </location>
</feature>
<proteinExistence type="predicted"/>
<feature type="domain" description="Bunyavirus glycoprotein G2" evidence="20">
    <location>
        <begin position="225"/>
        <end position="405"/>
    </location>
</feature>
<evidence type="ECO:0000256" key="4">
    <source>
        <dbReference type="ARBA" id="ARBA00015294"/>
    </source>
</evidence>
<evidence type="ECO:0000256" key="18">
    <source>
        <dbReference type="SAM" id="Phobius"/>
    </source>
</evidence>
<evidence type="ECO:0000313" key="21">
    <source>
        <dbReference type="EMBL" id="AMB72701.1"/>
    </source>
</evidence>
<evidence type="ECO:0000256" key="9">
    <source>
        <dbReference type="ARBA" id="ARBA00022844"/>
    </source>
</evidence>
<feature type="domain" description="Bunyavirus glycoprotein G1" evidence="19">
    <location>
        <begin position="674"/>
        <end position="1021"/>
    </location>
</feature>
<dbReference type="GO" id="GO:0044178">
    <property type="term" value="C:host cell Golgi membrane"/>
    <property type="evidence" value="ECO:0007669"/>
    <property type="project" value="UniProtKB-SubCell"/>
</dbReference>
<accession>A0A0Y0S349</accession>
<evidence type="ECO:0000256" key="3">
    <source>
        <dbReference type="ARBA" id="ARBA00004625"/>
    </source>
</evidence>
<comment type="subcellular location">
    <subcellularLocation>
        <location evidence="2">Host Golgi apparatus membrane</location>
    </subcellularLocation>
    <subcellularLocation>
        <location evidence="3">Host endoplasmic reticulum membrane</location>
    </subcellularLocation>
    <subcellularLocation>
        <location evidence="1">Virion membrane</location>
    </subcellularLocation>
</comment>
<feature type="region of interest" description="Disordered" evidence="17">
    <location>
        <begin position="1143"/>
        <end position="1165"/>
    </location>
</feature>
<feature type="compositionally biased region" description="Basic and acidic residues" evidence="17">
    <location>
        <begin position="94"/>
        <end position="110"/>
    </location>
</feature>
<evidence type="ECO:0000256" key="10">
    <source>
        <dbReference type="ARBA" id="ARBA00022870"/>
    </source>
</evidence>
<evidence type="ECO:0000256" key="14">
    <source>
        <dbReference type="ARBA" id="ARBA00023184"/>
    </source>
</evidence>
<keyword evidence="12 18" id="KW-0472">Membrane</keyword>
<evidence type="ECO:0000256" key="6">
    <source>
        <dbReference type="ARBA" id="ARBA00022692"/>
    </source>
</evidence>
<evidence type="ECO:0000259" key="20">
    <source>
        <dbReference type="Pfam" id="PF03563"/>
    </source>
</evidence>
<keyword evidence="10" id="KW-1043">Host membrane</keyword>
<dbReference type="GO" id="GO:0046718">
    <property type="term" value="P:symbiont entry into host cell"/>
    <property type="evidence" value="ECO:0007669"/>
    <property type="project" value="UniProtKB-KW"/>
</dbReference>
<dbReference type="EMBL" id="KT445965">
    <property type="protein sequence ID" value="AMB72701.1"/>
    <property type="molecule type" value="Viral_cRNA"/>
</dbReference>
<feature type="transmembrane region" description="Helical" evidence="18">
    <location>
        <begin position="7"/>
        <end position="28"/>
    </location>
</feature>
<dbReference type="GO" id="GO:0044167">
    <property type="term" value="C:host cell endoplasmic reticulum membrane"/>
    <property type="evidence" value="ECO:0007669"/>
    <property type="project" value="UniProtKB-SubCell"/>
</dbReference>
<reference evidence="21" key="1">
    <citation type="submission" date="2015-08" db="EMBL/GenBank/DDBJ databases">
        <title>A two-year survey of soybean-infecting viruses in Ohio, USA.</title>
        <authorList>
            <person name="Han J."/>
            <person name="Domier L.L."/>
            <person name="Cassone B.J."/>
            <person name="Dorrance A."/>
            <person name="Qu F."/>
        </authorList>
    </citation>
    <scope>NUCLEOTIDE SEQUENCE</scope>
    <source>
        <strain evidence="21">OH-2011</strain>
    </source>
</reference>
<evidence type="ECO:0000256" key="15">
    <source>
        <dbReference type="ARBA" id="ARBA00023296"/>
    </source>
</evidence>
<keyword evidence="5" id="KW-0945">Host-virus interaction</keyword>
<sequence>MRIKDFFVIMLLFGLNLVFLSIFINASIRGDHEVSQETSFEELSKEVMEAHEQGKIGKSLVSSRVEAFESFNKEPIETSRRSEMNDRITQTKPDIDDQMIPKHGEGKREAPPPSKVDLSCANINPENCKVVGKTPFNFYYQISDSEETISCLSSKVEDLKACNPQSMHVFTSAPVLPITTILNKRVLSVGSKYYIQNSIDSSSFPVQDSGNVQLGLVNIYSVRLTGECNITKVSLTNPFFVTLTSSNKETFYSIKKIGADDVNLIKFSGEKTVELPSDSVDGNHVLLCGDRVSEIPKIDVNKRNCLVKYKGKRYQQSACVHFNILRYLLVSIILFVPVSWFLNKTKDSMFLWYDFLGIIFYPILYILNWLWRYFPMKCSNCGNFSLITHSCYDTCVCNKSKAKSEHAENCPIITGKAFSKSEDQDVDDLSVEETESLTGSKKPKKASSKFRTFQLVVNTKISTGFLMFVTKVLLGFLIFSQMPKTMASKTATQTISQTETQVLCVSYCSAKPGCNKFLFKNEEVCIDNPKLKCNCLIRDGMINEEAYINGTRYSVSMVDNCLDRRCEFSSNKVEDLLACRLGCGQLKKLKSSKLQSKALKQGIVPRGASISQIYSSLRLQDGYIDSEESLRSLGDLPENKVKIEDEDIPEGVLPRQSFVYNSIVDGKYRYLISMDAIQSTGYVYSMNDAKMAPPQELVVFVKEAGVTYTMKTLYYTAPISATHTHVYSTCTGNCETCRKEHPISGYQDYCIAPTSNWGCEELGCLAIGEGATCGYCRNVYDLSKKYSIRQILTSHVTVKVCFKGFAGTGCQTITDSVPFQNSYYQLSIDADLHNDDLTAGSRVAVDPNGMLFKGNIANLKDSSLAFGHPQLNELGVLMFAKANLELSDFTWSCAVIGNKKVDVKKCGYDTFHQYIGLEPISDYFADEIDDGTMFVKKDFKIGKINLIVDLPSELFQTIAKKPKVAMVASACKGCLSCSSGINCDLEFTSDSIFSCRISWEHCTSEPEQIAMKKGTNVFKLKPCFALKIQLLQKIILVPSDDESMALEFETKNVEISDPETIIDHNDDAFNEEVEYDSDTSFKSVWDYIKSPFNWVASFFGDFFEIVRVLLVLTCCAVLFISISKLYEICHEYYSQEQYKKSSRKKEGDLEDDDEKKAQDDIIKSLRNQVTEDTTYKRNSNKSTRKAPFDDLIIRV</sequence>
<evidence type="ECO:0000256" key="7">
    <source>
        <dbReference type="ARBA" id="ARBA00022804"/>
    </source>
</evidence>
<dbReference type="GO" id="GO:0019062">
    <property type="term" value="P:virion attachment to host cell"/>
    <property type="evidence" value="ECO:0007669"/>
    <property type="project" value="UniProtKB-KW"/>
</dbReference>
<keyword evidence="9" id="KW-0946">Virion</keyword>
<keyword evidence="14" id="KW-1038">Host endoplasmic reticulum</keyword>